<organism evidence="8 9">
    <name type="scientific">Streptomyces silvisoli</name>
    <dbReference type="NCBI Taxonomy" id="3034235"/>
    <lineage>
        <taxon>Bacteria</taxon>
        <taxon>Bacillati</taxon>
        <taxon>Actinomycetota</taxon>
        <taxon>Actinomycetes</taxon>
        <taxon>Kitasatosporales</taxon>
        <taxon>Streptomycetaceae</taxon>
        <taxon>Streptomyces</taxon>
    </lineage>
</organism>
<keyword evidence="5 6" id="KW-0472">Membrane</keyword>
<name>A0ABT5ZDE0_9ACTN</name>
<evidence type="ECO:0000313" key="8">
    <source>
        <dbReference type="EMBL" id="MDF3287854.1"/>
    </source>
</evidence>
<feature type="transmembrane region" description="Helical" evidence="6">
    <location>
        <begin position="67"/>
        <end position="86"/>
    </location>
</feature>
<reference evidence="8 9" key="1">
    <citation type="submission" date="2023-03" db="EMBL/GenBank/DDBJ databases">
        <title>Draft genome sequence of Streptomyces sp. RB6PN23 isolated from peat swamp forest in Thailand.</title>
        <authorList>
            <person name="Klaysubun C."/>
            <person name="Duangmal K."/>
        </authorList>
    </citation>
    <scope>NUCLEOTIDE SEQUENCE [LARGE SCALE GENOMIC DNA]</scope>
    <source>
        <strain evidence="8 9">RB6PN23</strain>
    </source>
</reference>
<dbReference type="Proteomes" id="UP001216579">
    <property type="component" value="Unassembled WGS sequence"/>
</dbReference>
<keyword evidence="2" id="KW-1003">Cell membrane</keyword>
<keyword evidence="4 6" id="KW-1133">Transmembrane helix</keyword>
<feature type="transmembrane region" description="Helical" evidence="6">
    <location>
        <begin position="92"/>
        <end position="111"/>
    </location>
</feature>
<dbReference type="InterPro" id="IPR007895">
    <property type="entry name" value="MASE1"/>
</dbReference>
<feature type="transmembrane region" description="Helical" evidence="6">
    <location>
        <begin position="157"/>
        <end position="179"/>
    </location>
</feature>
<evidence type="ECO:0000313" key="9">
    <source>
        <dbReference type="Proteomes" id="UP001216579"/>
    </source>
</evidence>
<evidence type="ECO:0000256" key="1">
    <source>
        <dbReference type="ARBA" id="ARBA00004651"/>
    </source>
</evidence>
<evidence type="ECO:0000256" key="2">
    <source>
        <dbReference type="ARBA" id="ARBA00022475"/>
    </source>
</evidence>
<feature type="transmembrane region" description="Helical" evidence="6">
    <location>
        <begin position="12"/>
        <end position="29"/>
    </location>
</feature>
<protein>
    <submittedName>
        <fullName evidence="8">MASE1 domain-containing protein</fullName>
    </submittedName>
</protein>
<dbReference type="EMBL" id="JARJBC010000001">
    <property type="protein sequence ID" value="MDF3287854.1"/>
    <property type="molecule type" value="Genomic_DNA"/>
</dbReference>
<comment type="subcellular location">
    <subcellularLocation>
        <location evidence="1">Cell membrane</location>
        <topology evidence="1">Multi-pass membrane protein</topology>
    </subcellularLocation>
</comment>
<feature type="transmembrane region" description="Helical" evidence="6">
    <location>
        <begin position="234"/>
        <end position="254"/>
    </location>
</feature>
<evidence type="ECO:0000256" key="3">
    <source>
        <dbReference type="ARBA" id="ARBA00022692"/>
    </source>
</evidence>
<comment type="caution">
    <text evidence="8">The sequence shown here is derived from an EMBL/GenBank/DDBJ whole genome shotgun (WGS) entry which is preliminary data.</text>
</comment>
<feature type="transmembrane region" description="Helical" evidence="6">
    <location>
        <begin position="35"/>
        <end position="60"/>
    </location>
</feature>
<feature type="transmembrane region" description="Helical" evidence="6">
    <location>
        <begin position="266"/>
        <end position="291"/>
    </location>
</feature>
<evidence type="ECO:0000256" key="6">
    <source>
        <dbReference type="SAM" id="Phobius"/>
    </source>
</evidence>
<accession>A0ABT5ZDE0</accession>
<evidence type="ECO:0000256" key="4">
    <source>
        <dbReference type="ARBA" id="ARBA00022989"/>
    </source>
</evidence>
<dbReference type="Pfam" id="PF05231">
    <property type="entry name" value="MASE1"/>
    <property type="match status" value="1"/>
</dbReference>
<gene>
    <name evidence="8" type="ORF">P3G67_01105</name>
</gene>
<proteinExistence type="predicted"/>
<feature type="domain" description="MASE1" evidence="7">
    <location>
        <begin position="22"/>
        <end position="295"/>
    </location>
</feature>
<feature type="transmembrane region" description="Helical" evidence="6">
    <location>
        <begin position="200"/>
        <end position="228"/>
    </location>
</feature>
<feature type="transmembrane region" description="Helical" evidence="6">
    <location>
        <begin position="123"/>
        <end position="151"/>
    </location>
</feature>
<evidence type="ECO:0000259" key="7">
    <source>
        <dbReference type="Pfam" id="PF05231"/>
    </source>
</evidence>
<keyword evidence="9" id="KW-1185">Reference proteome</keyword>
<evidence type="ECO:0000256" key="5">
    <source>
        <dbReference type="ARBA" id="ARBA00023136"/>
    </source>
</evidence>
<keyword evidence="3 6" id="KW-0812">Transmembrane</keyword>
<sequence>MAAVVRNEEARRLAGTVLRILVVAAAYFVTGRLGLLQRVIVAGAVVTPLWPPTGIALTALLLMGPRIWPGITLGALAVTWSIGQLTPVDAGIMVGNTLAPVCAFLMLRRAGFRLDLNRLRDGVVLVFLGALTGMLVSATVGAGSLVASHFLPASRFWGAWAAWWAGDAMGVLVVTPLLLVARRARWPRDVHVYRWAEAAALLACAAVVTLLVTTTRMSLLFLVFPVLIWAALRFQLAGAAPCVLFMSVLAVLAATHRTGPFAHHGLFAVMVNLQAFNGSAALTALLLAALITEQQSTLRRIQEACEELTEVVARLAPGDNTRRQRPEDPR</sequence>